<reference evidence="6 7" key="1">
    <citation type="submission" date="2017-06" db="EMBL/GenBank/DDBJ databases">
        <authorList>
            <person name="Kim H.J."/>
            <person name="Triplett B.A."/>
        </authorList>
    </citation>
    <scope>NUCLEOTIDE SEQUENCE [LARGE SCALE GENOMIC DNA]</scope>
    <source>
        <strain evidence="6 7">DSM 29052</strain>
    </source>
</reference>
<proteinExistence type="inferred from homology"/>
<evidence type="ECO:0000256" key="2">
    <source>
        <dbReference type="ARBA" id="ARBA00023015"/>
    </source>
</evidence>
<protein>
    <submittedName>
        <fullName evidence="6">DNA-binding transcriptional regulator, LysR family</fullName>
    </submittedName>
</protein>
<accession>A0A238ZUB8</accession>
<dbReference type="PROSITE" id="PS50931">
    <property type="entry name" value="HTH_LYSR"/>
    <property type="match status" value="1"/>
</dbReference>
<dbReference type="PANTHER" id="PTHR30579:SF7">
    <property type="entry name" value="HTH-TYPE TRANSCRIPTIONAL REGULATOR LRHA-RELATED"/>
    <property type="match status" value="1"/>
</dbReference>
<name>A0A238ZUB8_9RHOB</name>
<comment type="similarity">
    <text evidence="1">Belongs to the LysR transcriptional regulatory family.</text>
</comment>
<dbReference type="InterPro" id="IPR036388">
    <property type="entry name" value="WH-like_DNA-bd_sf"/>
</dbReference>
<evidence type="ECO:0000256" key="3">
    <source>
        <dbReference type="ARBA" id="ARBA00023125"/>
    </source>
</evidence>
<feature type="domain" description="HTH lysR-type" evidence="5">
    <location>
        <begin position="5"/>
        <end position="62"/>
    </location>
</feature>
<keyword evidence="4" id="KW-0804">Transcription</keyword>
<dbReference type="SUPFAM" id="SSF46785">
    <property type="entry name" value="Winged helix' DNA-binding domain"/>
    <property type="match status" value="1"/>
</dbReference>
<evidence type="ECO:0000259" key="5">
    <source>
        <dbReference type="PROSITE" id="PS50931"/>
    </source>
</evidence>
<dbReference type="Proteomes" id="UP000198417">
    <property type="component" value="Unassembled WGS sequence"/>
</dbReference>
<dbReference type="InterPro" id="IPR036390">
    <property type="entry name" value="WH_DNA-bd_sf"/>
</dbReference>
<dbReference type="GO" id="GO:0003700">
    <property type="term" value="F:DNA-binding transcription factor activity"/>
    <property type="evidence" value="ECO:0007669"/>
    <property type="project" value="InterPro"/>
</dbReference>
<evidence type="ECO:0000256" key="1">
    <source>
        <dbReference type="ARBA" id="ARBA00009437"/>
    </source>
</evidence>
<dbReference type="RefSeq" id="WP_176439237.1">
    <property type="nucleotide sequence ID" value="NZ_FZNN01000041.1"/>
</dbReference>
<evidence type="ECO:0000313" key="6">
    <source>
        <dbReference type="EMBL" id="SNR86508.1"/>
    </source>
</evidence>
<gene>
    <name evidence="6" type="ORF">SAMN06265370_1412</name>
</gene>
<evidence type="ECO:0000256" key="4">
    <source>
        <dbReference type="ARBA" id="ARBA00023163"/>
    </source>
</evidence>
<dbReference type="Gene3D" id="1.10.10.10">
    <property type="entry name" value="Winged helix-like DNA-binding domain superfamily/Winged helix DNA-binding domain"/>
    <property type="match status" value="1"/>
</dbReference>
<dbReference type="Pfam" id="PF03466">
    <property type="entry name" value="LysR_substrate"/>
    <property type="match status" value="1"/>
</dbReference>
<dbReference type="InterPro" id="IPR050176">
    <property type="entry name" value="LTTR"/>
</dbReference>
<dbReference type="EMBL" id="FZNN01000041">
    <property type="protein sequence ID" value="SNR86508.1"/>
    <property type="molecule type" value="Genomic_DNA"/>
</dbReference>
<dbReference type="PRINTS" id="PR00039">
    <property type="entry name" value="HTHLYSR"/>
</dbReference>
<dbReference type="GO" id="GO:0003677">
    <property type="term" value="F:DNA binding"/>
    <property type="evidence" value="ECO:0007669"/>
    <property type="project" value="UniProtKB-KW"/>
</dbReference>
<dbReference type="FunFam" id="1.10.10.10:FF:000001">
    <property type="entry name" value="LysR family transcriptional regulator"/>
    <property type="match status" value="1"/>
</dbReference>
<dbReference type="SUPFAM" id="SSF53850">
    <property type="entry name" value="Periplasmic binding protein-like II"/>
    <property type="match status" value="1"/>
</dbReference>
<dbReference type="AlphaFoldDB" id="A0A238ZUB8"/>
<dbReference type="InterPro" id="IPR005119">
    <property type="entry name" value="LysR_subst-bd"/>
</dbReference>
<evidence type="ECO:0000313" key="7">
    <source>
        <dbReference type="Proteomes" id="UP000198417"/>
    </source>
</evidence>
<dbReference type="InterPro" id="IPR000847">
    <property type="entry name" value="LysR_HTH_N"/>
</dbReference>
<organism evidence="6 7">
    <name type="scientific">Puniceibacterium sediminis</name>
    <dbReference type="NCBI Taxonomy" id="1608407"/>
    <lineage>
        <taxon>Bacteria</taxon>
        <taxon>Pseudomonadati</taxon>
        <taxon>Pseudomonadota</taxon>
        <taxon>Alphaproteobacteria</taxon>
        <taxon>Rhodobacterales</taxon>
        <taxon>Paracoccaceae</taxon>
        <taxon>Puniceibacterium</taxon>
    </lineage>
</organism>
<keyword evidence="3 6" id="KW-0238">DNA-binding</keyword>
<dbReference type="PANTHER" id="PTHR30579">
    <property type="entry name" value="TRANSCRIPTIONAL REGULATOR"/>
    <property type="match status" value="1"/>
</dbReference>
<keyword evidence="2" id="KW-0805">Transcription regulation</keyword>
<dbReference type="Gene3D" id="3.40.190.10">
    <property type="entry name" value="Periplasmic binding protein-like II"/>
    <property type="match status" value="2"/>
</dbReference>
<sequence>MSKNLNISLLRTFVAVAELGQITRAAAQVNVSQSAASQQISRLEDQLGVCLLQRSSNKVKLSTEGEQLYANARKLLALNDRIVTDVMKAREVVEIRFGVPHDIVERVSPPIVKKFCAENPNVFIQLLSMSTNELLDDMAKGKIDLLLATEPMDTTLGEVMMVDSLVWVGAQGARALEVDPLPVSLGDSHDRFSQVAIDALNEAGLRWRQINQPDGLGSVLAMLAAGMVVAPFLSKMLPAGLFEIKESRLPNLPQFQVNLIIRPHENRTIVLNLAAHVEAYFNEMTGKAI</sequence>
<dbReference type="Pfam" id="PF00126">
    <property type="entry name" value="HTH_1"/>
    <property type="match status" value="1"/>
</dbReference>
<keyword evidence="7" id="KW-1185">Reference proteome</keyword>